<dbReference type="SUPFAM" id="SSF47648">
    <property type="entry name" value="Nucleoside phosphorylase/phosphoribosyltransferase N-terminal domain"/>
    <property type="match status" value="1"/>
</dbReference>
<sequence>MRMYDIIHKKRDGFPLTDEEISFVVQGCTDGSIPDYQLSALMMAIYFQGLDPHETAVLTDRMAHSGDLVDLSGIQGFKADKHSTGGVGDKTTMVVAPIVAACGVPVAKMSGRGLGHTGGTVDKLESIPGFCVELSPEEFIRTVNTVGACVVGQSGDLAPADKKLYALRDVTATVESIPLIAASIMSKKIAAGADGIVLDVKVGSGAFMKTLEDAVRLAETMVQIGEAVGRHTVALITNMDAPLGNAVGNTLEVREAVETLEGHGPSELTTICRELAANMLYLAGKGDIIHCNKLAREAILTGAALAKFKEMVAAQGGDVSAIEDTQKLPAASDFRRVKAPMDGYITHIDAEKCGLAAAMLGAGRQAKGDAIDYTAGIYFKMNLGEQVDGGFEFARLYTSGDPVRFDEAERLFLEAVTISPEPLPESPKLILGRVSAEGTELY</sequence>
<dbReference type="PROSITE" id="PS00647">
    <property type="entry name" value="THYMID_PHOSPHORYLASE"/>
    <property type="match status" value="1"/>
</dbReference>
<dbReference type="SUPFAM" id="SSF54680">
    <property type="entry name" value="Pyrimidine nucleoside phosphorylase C-terminal domain"/>
    <property type="match status" value="1"/>
</dbReference>
<dbReference type="SUPFAM" id="SSF52418">
    <property type="entry name" value="Nucleoside phosphorylase/phosphoribosyltransferase catalytic domain"/>
    <property type="match status" value="1"/>
</dbReference>
<dbReference type="Gene3D" id="3.40.1030.10">
    <property type="entry name" value="Nucleoside phosphorylase/phosphoribosyltransferase catalytic domain"/>
    <property type="match status" value="1"/>
</dbReference>
<reference evidence="12 13" key="1">
    <citation type="journal article" date="2021" name="Sci. Rep.">
        <title>The distribution of antibiotic resistance genes in chicken gut microbiota commensals.</title>
        <authorList>
            <person name="Juricova H."/>
            <person name="Matiasovicova J."/>
            <person name="Kubasova T."/>
            <person name="Cejkova D."/>
            <person name="Rychlik I."/>
        </authorList>
    </citation>
    <scope>NUCLEOTIDE SEQUENCE [LARGE SCALE GENOMIC DNA]</scope>
    <source>
        <strain evidence="12 13">An564</strain>
    </source>
</reference>
<evidence type="ECO:0000256" key="3">
    <source>
        <dbReference type="ARBA" id="ARBA00006915"/>
    </source>
</evidence>
<evidence type="ECO:0000256" key="4">
    <source>
        <dbReference type="ARBA" id="ARBA00011738"/>
    </source>
</evidence>
<dbReference type="RefSeq" id="WP_204720363.1">
    <property type="nucleotide sequence ID" value="NZ_JACSNR010000004.1"/>
</dbReference>
<accession>A0ABS2GNX4</accession>
<dbReference type="Pfam" id="PF02885">
    <property type="entry name" value="Glycos_trans_3N"/>
    <property type="match status" value="1"/>
</dbReference>
<dbReference type="InterPro" id="IPR000312">
    <property type="entry name" value="Glycosyl_Trfase_fam3"/>
</dbReference>
<keyword evidence="7 12" id="KW-0328">Glycosyltransferase</keyword>
<dbReference type="SMART" id="SM00941">
    <property type="entry name" value="PYNP_C"/>
    <property type="match status" value="1"/>
</dbReference>
<dbReference type="GO" id="GO:0016154">
    <property type="term" value="F:pyrimidine-nucleoside phosphorylase activity"/>
    <property type="evidence" value="ECO:0007669"/>
    <property type="project" value="UniProtKB-EC"/>
</dbReference>
<evidence type="ECO:0000256" key="5">
    <source>
        <dbReference type="ARBA" id="ARBA00011889"/>
    </source>
</evidence>
<keyword evidence="13" id="KW-1185">Reference proteome</keyword>
<comment type="catalytic activity">
    <reaction evidence="1">
        <text>2'-deoxyuridine + phosphate = 2-deoxy-alpha-D-ribose 1-phosphate + uracil</text>
        <dbReference type="Rhea" id="RHEA:22824"/>
        <dbReference type="ChEBI" id="CHEBI:16450"/>
        <dbReference type="ChEBI" id="CHEBI:17568"/>
        <dbReference type="ChEBI" id="CHEBI:43474"/>
        <dbReference type="ChEBI" id="CHEBI:57259"/>
        <dbReference type="EC" id="2.4.2.2"/>
    </reaction>
</comment>
<dbReference type="Gene3D" id="3.90.1170.30">
    <property type="entry name" value="Pyrimidine nucleoside phosphorylase-like, C-terminal domain"/>
    <property type="match status" value="1"/>
</dbReference>
<dbReference type="PANTHER" id="PTHR10515:SF0">
    <property type="entry name" value="THYMIDINE PHOSPHORYLASE"/>
    <property type="match status" value="1"/>
</dbReference>
<feature type="domain" description="Pyrimidine nucleoside phosphorylase C-terminal" evidence="11">
    <location>
        <begin position="344"/>
        <end position="419"/>
    </location>
</feature>
<comment type="catalytic activity">
    <reaction evidence="10">
        <text>thymidine + phosphate = 2-deoxy-alpha-D-ribose 1-phosphate + thymine</text>
        <dbReference type="Rhea" id="RHEA:16037"/>
        <dbReference type="ChEBI" id="CHEBI:17748"/>
        <dbReference type="ChEBI" id="CHEBI:17821"/>
        <dbReference type="ChEBI" id="CHEBI:43474"/>
        <dbReference type="ChEBI" id="CHEBI:57259"/>
        <dbReference type="EC" id="2.4.2.2"/>
    </reaction>
</comment>
<comment type="subunit">
    <text evidence="4">Homodimer.</text>
</comment>
<comment type="caution">
    <text evidence="12">The sequence shown here is derived from an EMBL/GenBank/DDBJ whole genome shotgun (WGS) entry which is preliminary data.</text>
</comment>
<evidence type="ECO:0000313" key="12">
    <source>
        <dbReference type="EMBL" id="MBM6923109.1"/>
    </source>
</evidence>
<dbReference type="InterPro" id="IPR017872">
    <property type="entry name" value="Pyrmidine_PPase_CS"/>
</dbReference>
<gene>
    <name evidence="12" type="ORF">H9X81_05300</name>
</gene>
<dbReference type="InterPro" id="IPR036566">
    <property type="entry name" value="PYNP-like_C_sf"/>
</dbReference>
<dbReference type="NCBIfam" id="TIGR02644">
    <property type="entry name" value="Y_phosphoryl"/>
    <property type="match status" value="1"/>
</dbReference>
<name>A0ABS2GNX4_9FIRM</name>
<dbReference type="Pfam" id="PF07831">
    <property type="entry name" value="PYNP_C"/>
    <property type="match status" value="1"/>
</dbReference>
<keyword evidence="8 12" id="KW-0808">Transferase</keyword>
<evidence type="ECO:0000256" key="1">
    <source>
        <dbReference type="ARBA" id="ARBA00001066"/>
    </source>
</evidence>
<dbReference type="EC" id="2.4.2.2" evidence="5"/>
<evidence type="ECO:0000313" key="13">
    <source>
        <dbReference type="Proteomes" id="UP000724149"/>
    </source>
</evidence>
<comment type="similarity">
    <text evidence="3">Belongs to the thymidine/pyrimidine-nucleoside phosphorylase family.</text>
</comment>
<evidence type="ECO:0000256" key="9">
    <source>
        <dbReference type="ARBA" id="ARBA00048453"/>
    </source>
</evidence>
<dbReference type="PANTHER" id="PTHR10515">
    <property type="entry name" value="THYMIDINE PHOSPHORYLASE"/>
    <property type="match status" value="1"/>
</dbReference>
<dbReference type="InterPro" id="IPR013102">
    <property type="entry name" value="PYNP_C"/>
</dbReference>
<organism evidence="12 13">
    <name type="scientific">Hydrogenoanaerobacterium saccharovorans</name>
    <dbReference type="NCBI Taxonomy" id="474960"/>
    <lineage>
        <taxon>Bacteria</taxon>
        <taxon>Bacillati</taxon>
        <taxon>Bacillota</taxon>
        <taxon>Clostridia</taxon>
        <taxon>Eubacteriales</taxon>
        <taxon>Oscillospiraceae</taxon>
        <taxon>Hydrogenoanaerobacterium</taxon>
    </lineage>
</organism>
<evidence type="ECO:0000256" key="8">
    <source>
        <dbReference type="ARBA" id="ARBA00022679"/>
    </source>
</evidence>
<comment type="catalytic activity">
    <reaction evidence="9">
        <text>uridine + phosphate = alpha-D-ribose 1-phosphate + uracil</text>
        <dbReference type="Rhea" id="RHEA:24388"/>
        <dbReference type="ChEBI" id="CHEBI:16704"/>
        <dbReference type="ChEBI" id="CHEBI:17568"/>
        <dbReference type="ChEBI" id="CHEBI:43474"/>
        <dbReference type="ChEBI" id="CHEBI:57720"/>
        <dbReference type="EC" id="2.4.2.2"/>
    </reaction>
</comment>
<dbReference type="InterPro" id="IPR000053">
    <property type="entry name" value="Thymidine/pyrmidine_PPase"/>
</dbReference>
<proteinExistence type="inferred from homology"/>
<protein>
    <recommendedName>
        <fullName evidence="6">Pyrimidine-nucleoside phosphorylase</fullName>
        <ecNumber evidence="5">2.4.2.2</ecNumber>
    </recommendedName>
</protein>
<dbReference type="PIRSF" id="PIRSF000478">
    <property type="entry name" value="TP_PyNP"/>
    <property type="match status" value="1"/>
</dbReference>
<evidence type="ECO:0000256" key="7">
    <source>
        <dbReference type="ARBA" id="ARBA00022676"/>
    </source>
</evidence>
<evidence type="ECO:0000256" key="6">
    <source>
        <dbReference type="ARBA" id="ARBA00014680"/>
    </source>
</evidence>
<dbReference type="EMBL" id="JACSNR010000004">
    <property type="protein sequence ID" value="MBM6923109.1"/>
    <property type="molecule type" value="Genomic_DNA"/>
</dbReference>
<dbReference type="Proteomes" id="UP000724149">
    <property type="component" value="Unassembled WGS sequence"/>
</dbReference>
<dbReference type="Pfam" id="PF00591">
    <property type="entry name" value="Glycos_transf_3"/>
    <property type="match status" value="1"/>
</dbReference>
<evidence type="ECO:0000256" key="10">
    <source>
        <dbReference type="ARBA" id="ARBA00048525"/>
    </source>
</evidence>
<dbReference type="InterPro" id="IPR035902">
    <property type="entry name" value="Nuc_phospho_transferase"/>
</dbReference>
<evidence type="ECO:0000259" key="11">
    <source>
        <dbReference type="SMART" id="SM00941"/>
    </source>
</evidence>
<dbReference type="InterPro" id="IPR036320">
    <property type="entry name" value="Glycosyl_Trfase_fam3_N_dom_sf"/>
</dbReference>
<dbReference type="Gene3D" id="1.20.970.10">
    <property type="entry name" value="Transferase, Pyrimidine Nucleoside Phosphorylase, Chain C"/>
    <property type="match status" value="1"/>
</dbReference>
<dbReference type="NCBIfam" id="NF004747">
    <property type="entry name" value="PRK06078.1"/>
    <property type="match status" value="1"/>
</dbReference>
<dbReference type="InterPro" id="IPR018090">
    <property type="entry name" value="Pyrmidine_PPas_bac/euk"/>
</dbReference>
<evidence type="ECO:0000256" key="2">
    <source>
        <dbReference type="ARBA" id="ARBA00003877"/>
    </source>
</evidence>
<comment type="function">
    <text evidence="2">Catalyzes phosphorolysis of the pyrimidine nucleosides uridine, thymidine and 2'-deoxyuridine with the formation of the corresponding pyrimidine base and ribose-1-phosphate.</text>
</comment>
<dbReference type="NCBIfam" id="NF004490">
    <property type="entry name" value="PRK05820.1"/>
    <property type="match status" value="1"/>
</dbReference>
<dbReference type="InterPro" id="IPR017459">
    <property type="entry name" value="Glycosyl_Trfase_fam3_N_dom"/>
</dbReference>